<comment type="similarity">
    <text evidence="1">Belongs to the thioesterase PaaI family.</text>
</comment>
<dbReference type="CDD" id="cd03443">
    <property type="entry name" value="PaaI_thioesterase"/>
    <property type="match status" value="1"/>
</dbReference>
<organism evidence="4 5">
    <name type="scientific">Aspergillus nanangensis</name>
    <dbReference type="NCBI Taxonomy" id="2582783"/>
    <lineage>
        <taxon>Eukaryota</taxon>
        <taxon>Fungi</taxon>
        <taxon>Dikarya</taxon>
        <taxon>Ascomycota</taxon>
        <taxon>Pezizomycotina</taxon>
        <taxon>Eurotiomycetes</taxon>
        <taxon>Eurotiomycetidae</taxon>
        <taxon>Eurotiales</taxon>
        <taxon>Aspergillaceae</taxon>
        <taxon>Aspergillus</taxon>
        <taxon>Aspergillus subgen. Circumdati</taxon>
    </lineage>
</organism>
<dbReference type="Gene3D" id="3.10.129.10">
    <property type="entry name" value="Hotdog Thioesterase"/>
    <property type="match status" value="1"/>
</dbReference>
<protein>
    <recommendedName>
        <fullName evidence="3">Thioesterase domain-containing protein</fullName>
    </recommendedName>
</protein>
<keyword evidence="5" id="KW-1185">Reference proteome</keyword>
<feature type="domain" description="Thioesterase" evidence="3">
    <location>
        <begin position="78"/>
        <end position="156"/>
    </location>
</feature>
<dbReference type="PANTHER" id="PTHR21660:SF1">
    <property type="entry name" value="ACYL-COENZYME A THIOESTERASE 13"/>
    <property type="match status" value="1"/>
</dbReference>
<dbReference type="InterPro" id="IPR039298">
    <property type="entry name" value="ACOT13"/>
</dbReference>
<dbReference type="EMBL" id="VCAU01000026">
    <property type="protein sequence ID" value="KAF9890497.1"/>
    <property type="molecule type" value="Genomic_DNA"/>
</dbReference>
<reference evidence="4" key="2">
    <citation type="submission" date="2020-02" db="EMBL/GenBank/DDBJ databases">
        <authorList>
            <person name="Gilchrist C.L.M."/>
            <person name="Chooi Y.-H."/>
        </authorList>
    </citation>
    <scope>NUCLEOTIDE SEQUENCE</scope>
    <source>
        <strain evidence="4">MST-FP2251</strain>
    </source>
</reference>
<dbReference type="InterPro" id="IPR029069">
    <property type="entry name" value="HotDog_dom_sf"/>
</dbReference>
<dbReference type="GO" id="GO:0047617">
    <property type="term" value="F:fatty acyl-CoA hydrolase activity"/>
    <property type="evidence" value="ECO:0007669"/>
    <property type="project" value="InterPro"/>
</dbReference>
<evidence type="ECO:0000313" key="5">
    <source>
        <dbReference type="Proteomes" id="UP001194746"/>
    </source>
</evidence>
<dbReference type="Pfam" id="PF03061">
    <property type="entry name" value="4HBT"/>
    <property type="match status" value="1"/>
</dbReference>
<dbReference type="SUPFAM" id="SSF54637">
    <property type="entry name" value="Thioesterase/thiol ester dehydrase-isomerase"/>
    <property type="match status" value="1"/>
</dbReference>
<dbReference type="AlphaFoldDB" id="A0AAD4CQA7"/>
<proteinExistence type="inferred from homology"/>
<dbReference type="InterPro" id="IPR006683">
    <property type="entry name" value="Thioestr_dom"/>
</dbReference>
<dbReference type="Proteomes" id="UP001194746">
    <property type="component" value="Unassembled WGS sequence"/>
</dbReference>
<name>A0AAD4CQA7_ASPNN</name>
<gene>
    <name evidence="4" type="ORF">FE257_005902</name>
</gene>
<keyword evidence="2" id="KW-0378">Hydrolase</keyword>
<evidence type="ECO:0000256" key="2">
    <source>
        <dbReference type="ARBA" id="ARBA00022801"/>
    </source>
</evidence>
<dbReference type="PANTHER" id="PTHR21660">
    <property type="entry name" value="THIOESTERASE SUPERFAMILY MEMBER-RELATED"/>
    <property type="match status" value="1"/>
</dbReference>
<evidence type="ECO:0000256" key="1">
    <source>
        <dbReference type="ARBA" id="ARBA00008324"/>
    </source>
</evidence>
<evidence type="ECO:0000313" key="4">
    <source>
        <dbReference type="EMBL" id="KAF9890497.1"/>
    </source>
</evidence>
<reference evidence="4" key="1">
    <citation type="journal article" date="2019" name="Beilstein J. Org. Chem.">
        <title>Nanangenines: drimane sesquiterpenoids as the dominant metabolite cohort of a novel Australian fungus, Aspergillus nanangensis.</title>
        <authorList>
            <person name="Lacey H.J."/>
            <person name="Gilchrist C.L.M."/>
            <person name="Crombie A."/>
            <person name="Kalaitzis J.A."/>
            <person name="Vuong D."/>
            <person name="Rutledge P.J."/>
            <person name="Turner P."/>
            <person name="Pitt J.I."/>
            <person name="Lacey E."/>
            <person name="Chooi Y.H."/>
            <person name="Piggott A.M."/>
        </authorList>
    </citation>
    <scope>NUCLEOTIDE SEQUENCE</scope>
    <source>
        <strain evidence="4">MST-FP2251</strain>
    </source>
</reference>
<sequence>MSNQKKPGFPPGTLFRTDIADPKERIEAYLNTYRALPRYESFDEQVMSEHLQLVVATSEPAATATFQMRVTHNLCSRMGNMHGGCVSLIFDMCTTMCGASIARPDFWRFGGLSRNLTVNFFRPTKKDTLIEIHCEVIQIGSRLCTIRGEMRDVETKKLLSTAEHTKARLPEMDGGEEKAAL</sequence>
<evidence type="ECO:0000259" key="3">
    <source>
        <dbReference type="Pfam" id="PF03061"/>
    </source>
</evidence>
<comment type="caution">
    <text evidence="4">The sequence shown here is derived from an EMBL/GenBank/DDBJ whole genome shotgun (WGS) entry which is preliminary data.</text>
</comment>
<accession>A0AAD4CQA7</accession>